<name>A0A0F7BYD5_BRELA</name>
<evidence type="ECO:0000259" key="3">
    <source>
        <dbReference type="Pfam" id="PF10668"/>
    </source>
</evidence>
<sequence>MARARSPNREKAETMYLESGGNMLLKHIAEQLGVSDSQIRKWKNQDQWESKLNSNVTNENSNVTKRVGAPEGNKNAVGNRGGAAPKRNSNAVSHGFFRKYFPDDVAEIIEEIETKSPLDMLWENIMIQYTTIIRAQRIMFVEDKEEMIKEIKKRKYEIVDTSTKEKASFEQVVTEEEYEFQFSWDRHATFLNAQSRAMATLQSLIKRYEDMLNSHLGTEEQRLRIEKLKVEVKELNGENDTDAHTQNSGYESALNAQVSEIFADEVEADEEA</sequence>
<dbReference type="Pfam" id="PF10668">
    <property type="entry name" value="Phage_terminase"/>
    <property type="match status" value="1"/>
</dbReference>
<proteinExistence type="predicted"/>
<dbReference type="NCBIfam" id="NF040601">
    <property type="entry name" value="TerS_not_xtmA"/>
    <property type="match status" value="1"/>
</dbReference>
<evidence type="ECO:0000256" key="2">
    <source>
        <dbReference type="SAM" id="MobiDB-lite"/>
    </source>
</evidence>
<feature type="coiled-coil region" evidence="1">
    <location>
        <begin position="191"/>
        <end position="238"/>
    </location>
</feature>
<evidence type="ECO:0000256" key="1">
    <source>
        <dbReference type="SAM" id="Coils"/>
    </source>
</evidence>
<dbReference type="InterPro" id="IPR018925">
    <property type="entry name" value="XtmA-like_N"/>
</dbReference>
<organism evidence="4">
    <name type="scientific">Brevibacillus laterosporus</name>
    <name type="common">Bacillus laterosporus</name>
    <dbReference type="NCBI Taxonomy" id="1465"/>
    <lineage>
        <taxon>Bacteria</taxon>
        <taxon>Bacillati</taxon>
        <taxon>Bacillota</taxon>
        <taxon>Bacilli</taxon>
        <taxon>Bacillales</taxon>
        <taxon>Paenibacillaceae</taxon>
        <taxon>Brevibacillus</taxon>
    </lineage>
</organism>
<feature type="region of interest" description="Disordered" evidence="2">
    <location>
        <begin position="59"/>
        <end position="86"/>
    </location>
</feature>
<keyword evidence="1" id="KW-0175">Coiled coil</keyword>
<dbReference type="EMBL" id="CP011074">
    <property type="protein sequence ID" value="AKF92652.1"/>
    <property type="molecule type" value="Genomic_DNA"/>
</dbReference>
<feature type="domain" description="PBSX phage terminase small subunit-like N-terminal" evidence="3">
    <location>
        <begin position="1"/>
        <end position="66"/>
    </location>
</feature>
<evidence type="ECO:0000313" key="4">
    <source>
        <dbReference type="EMBL" id="AKF92652.1"/>
    </source>
</evidence>
<protein>
    <recommendedName>
        <fullName evidence="3">PBSX phage terminase small subunit-like N-terminal domain-containing protein</fullName>
    </recommendedName>
</protein>
<reference evidence="4" key="1">
    <citation type="submission" date="2015-03" db="EMBL/GenBank/DDBJ databases">
        <title>MIGS Cultured Bacterial/Archaeal sample from Brevibacillus laterosporus.</title>
        <authorList>
            <person name="Zeng D."/>
            <person name="Zhu L."/>
            <person name="Dong G."/>
            <person name="Ye W."/>
            <person name="Ren D."/>
            <person name="Wu L."/>
            <person name="Xu J."/>
            <person name="Li G."/>
            <person name="Guo L."/>
        </authorList>
    </citation>
    <scope>NUCLEOTIDE SEQUENCE</scope>
    <source>
        <strain evidence="4">B9</strain>
    </source>
</reference>
<dbReference type="RefSeq" id="WP_035292353.1">
    <property type="nucleotide sequence ID" value="NZ_CP011074.1"/>
</dbReference>
<gene>
    <name evidence="4" type="ORF">EX87_02380</name>
</gene>
<accession>A0A0F7BYD5</accession>
<dbReference type="AlphaFoldDB" id="A0A0F7BYD5"/>